<proteinExistence type="inferred from homology"/>
<evidence type="ECO:0000313" key="3">
    <source>
        <dbReference type="EMBL" id="PKY05768.1"/>
    </source>
</evidence>
<dbReference type="EMBL" id="MSFM01000004">
    <property type="protein sequence ID" value="PKY05768.1"/>
    <property type="molecule type" value="Genomic_DNA"/>
</dbReference>
<feature type="domain" description="Beta-lactamase-related" evidence="2">
    <location>
        <begin position="14"/>
        <end position="387"/>
    </location>
</feature>
<dbReference type="RefSeq" id="XP_024694362.1">
    <property type="nucleotide sequence ID" value="XM_024839358.1"/>
</dbReference>
<reference evidence="3" key="1">
    <citation type="submission" date="2016-12" db="EMBL/GenBank/DDBJ databases">
        <title>The genomes of Aspergillus section Nigri reveals drivers in fungal speciation.</title>
        <authorList>
            <consortium name="DOE Joint Genome Institute"/>
            <person name="Vesth T.C."/>
            <person name="Nybo J."/>
            <person name="Theobald S."/>
            <person name="Brandl J."/>
            <person name="Frisvad J.C."/>
            <person name="Nielsen K.F."/>
            <person name="Lyhne E.K."/>
            <person name="Kogle M.E."/>
            <person name="Kuo A."/>
            <person name="Riley R."/>
            <person name="Clum A."/>
            <person name="Nolan M."/>
            <person name="Lipzen A."/>
            <person name="Salamov A."/>
            <person name="Henrissat B."/>
            <person name="Wiebenga A."/>
            <person name="De vries R.P."/>
            <person name="Grigoriev I.V."/>
            <person name="Mortensen U.H."/>
            <person name="Andersen M.R."/>
            <person name="Baker S.E."/>
        </authorList>
    </citation>
    <scope>NUCLEOTIDE SEQUENCE</scope>
    <source>
        <strain evidence="3">IBT 28561</strain>
    </source>
</reference>
<dbReference type="InterPro" id="IPR001466">
    <property type="entry name" value="Beta-lactam-related"/>
</dbReference>
<dbReference type="Proteomes" id="UP000234254">
    <property type="component" value="Unassembled WGS sequence"/>
</dbReference>
<name>A0A2I1D7D1_ASPC2</name>
<dbReference type="Pfam" id="PF00144">
    <property type="entry name" value="Beta-lactamase"/>
    <property type="match status" value="1"/>
</dbReference>
<dbReference type="Gene3D" id="3.40.710.10">
    <property type="entry name" value="DD-peptidase/beta-lactamase superfamily"/>
    <property type="match status" value="1"/>
</dbReference>
<dbReference type="SUPFAM" id="SSF56601">
    <property type="entry name" value="beta-lactamase/transpeptidase-like"/>
    <property type="match status" value="1"/>
</dbReference>
<evidence type="ECO:0000259" key="2">
    <source>
        <dbReference type="Pfam" id="PF00144"/>
    </source>
</evidence>
<evidence type="ECO:0000256" key="1">
    <source>
        <dbReference type="ARBA" id="ARBA00038215"/>
    </source>
</evidence>
<organism evidence="3 4">
    <name type="scientific">Aspergillus campestris (strain IBT 28561)</name>
    <dbReference type="NCBI Taxonomy" id="1392248"/>
    <lineage>
        <taxon>Eukaryota</taxon>
        <taxon>Fungi</taxon>
        <taxon>Dikarya</taxon>
        <taxon>Ascomycota</taxon>
        <taxon>Pezizomycotina</taxon>
        <taxon>Eurotiomycetes</taxon>
        <taxon>Eurotiomycetidae</taxon>
        <taxon>Eurotiales</taxon>
        <taxon>Aspergillaceae</taxon>
        <taxon>Aspergillus</taxon>
        <taxon>Aspergillus subgen. Circumdati</taxon>
    </lineage>
</organism>
<dbReference type="PANTHER" id="PTHR46825">
    <property type="entry name" value="D-ALANYL-D-ALANINE-CARBOXYPEPTIDASE/ENDOPEPTIDASE AMPH"/>
    <property type="match status" value="1"/>
</dbReference>
<dbReference type="OrthoDB" id="5946976at2759"/>
<dbReference type="PANTHER" id="PTHR46825:SF9">
    <property type="entry name" value="BETA-LACTAMASE-RELATED DOMAIN-CONTAINING PROTEIN"/>
    <property type="match status" value="1"/>
</dbReference>
<dbReference type="Gene3D" id="2.40.128.600">
    <property type="match status" value="1"/>
</dbReference>
<dbReference type="VEuPathDB" id="FungiDB:P168DRAFT_309979"/>
<evidence type="ECO:0000313" key="4">
    <source>
        <dbReference type="Proteomes" id="UP000234254"/>
    </source>
</evidence>
<accession>A0A2I1D7D1</accession>
<comment type="caution">
    <text evidence="3">The sequence shown here is derived from an EMBL/GenBank/DDBJ whole genome shotgun (WGS) entry which is preliminary data.</text>
</comment>
<dbReference type="InterPro" id="IPR050491">
    <property type="entry name" value="AmpC-like"/>
</dbReference>
<dbReference type="AlphaFoldDB" id="A0A2I1D7D1"/>
<gene>
    <name evidence="3" type="ORF">P168DRAFT_309979</name>
</gene>
<sequence length="482" mass="54674">MAHLIGADPFNSGFDALVEEQLARWHIPGISIGVVNGHKNYFKQYGFARLPDKPMRAHTLFPTSGTTKSFTAAIMATVIDDPRKVRDDLSNVRGPVQWNTPIATRIPAHFVLSDEHATTVTTIEDALSHRSGLPNLQLAEALRNPALIIEDLVRLLRHIPLAPDPDHRRFEYSNESYQVISHLLQRVTETPLEDLLRTEIWRPLNMDSTYFSIDDVKLSQNPVDRLVQGYTWNERSRQYIPEDYRYCAATSGAGAMVSSATDYAKWLRCLLFESSPLSPAVHRAIKFPRIIVERGTAFDHFLTPEQSYHLYTLGWFLDSYRGWYSVHSFLLDRRLGVANPANSMIRFVDKAMREASQKAPNHLARVEHPLPPSLPLDQYGGTYQHPGFGKITLTGKNGALHSDLTDRICRSLIRLNPLSGEFFIAKQSTVSGRWASFDSALVEFEVGLEGIAERMAIHSPTFPGKKVWFARMEEGPFRYHHR</sequence>
<keyword evidence="4" id="KW-1185">Reference proteome</keyword>
<comment type="similarity">
    <text evidence="1">Belongs to the peptidase S12 family.</text>
</comment>
<dbReference type="GeneID" id="36546882"/>
<dbReference type="InterPro" id="IPR012338">
    <property type="entry name" value="Beta-lactam/transpept-like"/>
</dbReference>
<protein>
    <submittedName>
        <fullName evidence="3">Beta-lactamase/transpeptidase-like protein</fullName>
    </submittedName>
</protein>